<accession>A0A482TH86</accession>
<evidence type="ECO:0000313" key="2">
    <source>
        <dbReference type="EMBL" id="RYJ11409.1"/>
    </source>
</evidence>
<dbReference type="Pfam" id="PF25927">
    <property type="entry name" value="DUF7972"/>
    <property type="match status" value="1"/>
</dbReference>
<keyword evidence="1" id="KW-0472">Membrane</keyword>
<organism evidence="2 3">
    <name type="scientific">Haloarcula hispanica</name>
    <dbReference type="NCBI Taxonomy" id="51589"/>
    <lineage>
        <taxon>Archaea</taxon>
        <taxon>Methanobacteriati</taxon>
        <taxon>Methanobacteriota</taxon>
        <taxon>Stenosarchaea group</taxon>
        <taxon>Halobacteria</taxon>
        <taxon>Halobacteriales</taxon>
        <taxon>Haloarculaceae</taxon>
        <taxon>Haloarcula</taxon>
    </lineage>
</organism>
<feature type="transmembrane region" description="Helical" evidence="1">
    <location>
        <begin position="260"/>
        <end position="279"/>
    </location>
</feature>
<gene>
    <name evidence="2" type="ORF">ELS20_16430</name>
</gene>
<dbReference type="Proteomes" id="UP000293535">
    <property type="component" value="Unassembled WGS sequence"/>
</dbReference>
<keyword evidence="1" id="KW-1133">Transmembrane helix</keyword>
<dbReference type="InterPro" id="IPR058278">
    <property type="entry name" value="DUF7972"/>
</dbReference>
<protein>
    <submittedName>
        <fullName evidence="2">Uncharacterized protein</fullName>
    </submittedName>
</protein>
<sequence>MTTDSGESSDTMRERATGDTRLLWLLLDSDRWLVTALLSGVLFCGILAVGLLHPTPALTLLTRGDPVETLFQALITGTVTAVTLVLTLNQLVLSQELGAVGDQRERMDGSMQFRADVADAVDTPVSPAEPSAFLRSLVRGTAERAENARNAAEEATLDDDLAALLSNYLADVLTNADSVTAQLEDGTFGEFDVVKAALNYNYSWKLYAGRRIREAYADELTDEIDDSLAELVETLELFGLAREHFKTLYFQWELSDLSRTLLYVAIPALTVAITSLLFLDVQDFVGVTAGVPDVLWLLAVTTTASLLPFTVLISYILRIVTITKRTLAIGPFILRETDRRVDVDWD</sequence>
<reference evidence="2 3" key="1">
    <citation type="submission" date="2018-12" db="EMBL/GenBank/DDBJ databases">
        <title>Draft genome sequence of Haloarcula hispinica strain 18.1, an halophilic archaeon isolated from Chott El Jerid of Southern Tunisia.</title>
        <authorList>
            <person name="Najjari A."/>
            <person name="Ben Dhia O."/>
            <person name="Ferjani R."/>
            <person name="Mahjoubi M."/>
            <person name="Sghaier H."/>
            <person name="Elshahed M."/>
            <person name="Ouzari H.I."/>
            <person name="Cherid A."/>
            <person name="Youssef N."/>
        </authorList>
    </citation>
    <scope>NUCLEOTIDE SEQUENCE [LARGE SCALE GENOMIC DNA]</scope>
    <source>
        <strain evidence="2 3">18.1</strain>
    </source>
</reference>
<dbReference type="EMBL" id="RZIG01000002">
    <property type="protein sequence ID" value="RYJ11409.1"/>
    <property type="molecule type" value="Genomic_DNA"/>
</dbReference>
<proteinExistence type="predicted"/>
<comment type="caution">
    <text evidence="2">The sequence shown here is derived from an EMBL/GenBank/DDBJ whole genome shotgun (WGS) entry which is preliminary data.</text>
</comment>
<evidence type="ECO:0000256" key="1">
    <source>
        <dbReference type="SAM" id="Phobius"/>
    </source>
</evidence>
<dbReference type="RefSeq" id="WP_129756076.1">
    <property type="nucleotide sequence ID" value="NZ_JAFKAA010000002.1"/>
</dbReference>
<dbReference type="AlphaFoldDB" id="A0A482TH86"/>
<name>A0A482TH86_HALHI</name>
<feature type="transmembrane region" description="Helical" evidence="1">
    <location>
        <begin position="32"/>
        <end position="53"/>
    </location>
</feature>
<keyword evidence="1" id="KW-0812">Transmembrane</keyword>
<feature type="transmembrane region" description="Helical" evidence="1">
    <location>
        <begin position="294"/>
        <end position="317"/>
    </location>
</feature>
<evidence type="ECO:0000313" key="3">
    <source>
        <dbReference type="Proteomes" id="UP000293535"/>
    </source>
</evidence>